<keyword evidence="7" id="KW-0472">Membrane</keyword>
<evidence type="ECO:0000256" key="6">
    <source>
        <dbReference type="ARBA" id="ARBA00023128"/>
    </source>
</evidence>
<gene>
    <name evidence="9" type="ORF">SFRICE_028173</name>
</gene>
<keyword evidence="3" id="KW-0812">Transmembrane</keyword>
<keyword evidence="6 8" id="KW-0496">Mitochondrion</keyword>
<protein>
    <recommendedName>
        <fullName evidence="8">MICOS complex subunit MIC10</fullName>
    </recommendedName>
</protein>
<proteinExistence type="inferred from homology"/>
<comment type="function">
    <text evidence="1 8">Component of the MICOS complex, a large protein complex of the mitochondrial inner membrane that plays crucial roles in the maintenance of crista junctions, inner membrane architecture, and formation of contact sites to the outer membrane.</text>
</comment>
<evidence type="ECO:0000256" key="1">
    <source>
        <dbReference type="ARBA" id="ARBA00002689"/>
    </source>
</evidence>
<comment type="subcellular location">
    <subcellularLocation>
        <location evidence="8">Mitochondrion inner membrane</location>
        <topology evidence="8">Single-pass membrane protein</topology>
    </subcellularLocation>
</comment>
<organism evidence="9">
    <name type="scientific">Spodoptera frugiperda</name>
    <name type="common">Fall armyworm</name>
    <dbReference type="NCBI Taxonomy" id="7108"/>
    <lineage>
        <taxon>Eukaryota</taxon>
        <taxon>Metazoa</taxon>
        <taxon>Ecdysozoa</taxon>
        <taxon>Arthropoda</taxon>
        <taxon>Hexapoda</taxon>
        <taxon>Insecta</taxon>
        <taxon>Pterygota</taxon>
        <taxon>Neoptera</taxon>
        <taxon>Endopterygota</taxon>
        <taxon>Lepidoptera</taxon>
        <taxon>Glossata</taxon>
        <taxon>Ditrysia</taxon>
        <taxon>Noctuoidea</taxon>
        <taxon>Noctuidae</taxon>
        <taxon>Amphipyrinae</taxon>
        <taxon>Spodoptera</taxon>
    </lineage>
</organism>
<keyword evidence="5" id="KW-1133">Transmembrane helix</keyword>
<evidence type="ECO:0000256" key="5">
    <source>
        <dbReference type="ARBA" id="ARBA00022989"/>
    </source>
</evidence>
<name>A0A2H1VY64_SPOFR</name>
<reference evidence="9" key="1">
    <citation type="submission" date="2016-07" db="EMBL/GenBank/DDBJ databases">
        <authorList>
            <person name="Bretaudeau A."/>
        </authorList>
    </citation>
    <scope>NUCLEOTIDE SEQUENCE</scope>
    <source>
        <strain evidence="9">Rice</strain>
        <tissue evidence="9">Whole body</tissue>
    </source>
</reference>
<evidence type="ECO:0000256" key="2">
    <source>
        <dbReference type="ARBA" id="ARBA00006792"/>
    </source>
</evidence>
<keyword evidence="4 8" id="KW-0999">Mitochondrion inner membrane</keyword>
<evidence type="ECO:0000256" key="8">
    <source>
        <dbReference type="RuleBase" id="RU363011"/>
    </source>
</evidence>
<evidence type="ECO:0000313" key="9">
    <source>
        <dbReference type="EMBL" id="SOQ45164.1"/>
    </source>
</evidence>
<dbReference type="EMBL" id="ODYU01004857">
    <property type="protein sequence ID" value="SOQ45164.1"/>
    <property type="molecule type" value="Genomic_DNA"/>
</dbReference>
<evidence type="ECO:0000256" key="4">
    <source>
        <dbReference type="ARBA" id="ARBA00022792"/>
    </source>
</evidence>
<dbReference type="GO" id="GO:0061617">
    <property type="term" value="C:MICOS complex"/>
    <property type="evidence" value="ECO:0007669"/>
    <property type="project" value="UniProtKB-UniRule"/>
</dbReference>
<accession>A0A2H1VY64</accession>
<comment type="subunit">
    <text evidence="8">Component of the mitochondrial contact site and cristae organizing system (MICOS) complex.</text>
</comment>
<evidence type="ECO:0000256" key="3">
    <source>
        <dbReference type="ARBA" id="ARBA00022692"/>
    </source>
</evidence>
<dbReference type="InterPro" id="IPR007512">
    <property type="entry name" value="Mic10"/>
</dbReference>
<evidence type="ECO:0000256" key="7">
    <source>
        <dbReference type="ARBA" id="ARBA00023136"/>
    </source>
</evidence>
<comment type="similarity">
    <text evidence="2 8">Belongs to the MICOS complex subunit Mic10 family.</text>
</comment>
<dbReference type="OrthoDB" id="1916310at2759"/>
<dbReference type="AlphaFoldDB" id="A0A2H1VY64"/>
<dbReference type="Pfam" id="PF04418">
    <property type="entry name" value="DUF543"/>
    <property type="match status" value="1"/>
</dbReference>
<sequence length="301" mass="33116">MTSPALGAARGNVRLLLTKNHPVPTPAFRAEDSIDIILTIFSCIVRVGAFTNIQSHIHMTPRPETTICESHKELLLIASAIAGQGVSSSIRFFENLSVVARSLELCPVYGNRLTPYYMGLITQTFPHNINISCVVGVFTNIQLHIHMTPRPETAFFAIHKKLLRAGIELATHAGALVNSLGSPQLLIRHQPYWGPSVLMEVLWHRTVYELLQICCGHFIAAGLLIGSMVGSFFLRGYRKWPLCIGGGLGFGLAYTNCENSLNQYLLSMDPKACKINRRCGWATGCSATCSGIDSRMEQLFV</sequence>